<keyword evidence="4" id="KW-1185">Reference proteome</keyword>
<dbReference type="AlphaFoldDB" id="A0A286FCS1"/>
<keyword evidence="2" id="KW-1133">Transmembrane helix</keyword>
<reference evidence="4" key="1">
    <citation type="submission" date="2017-09" db="EMBL/GenBank/DDBJ databases">
        <authorList>
            <person name="Varghese N."/>
            <person name="Submissions S."/>
        </authorList>
    </citation>
    <scope>NUCLEOTIDE SEQUENCE [LARGE SCALE GENOMIC DNA]</scope>
    <source>
        <strain evidence="4">DSM 29961</strain>
    </source>
</reference>
<gene>
    <name evidence="3" type="ORF">SAMN06269250_1650</name>
</gene>
<evidence type="ECO:0000313" key="4">
    <source>
        <dbReference type="Proteomes" id="UP000219452"/>
    </source>
</evidence>
<name>A0A286FCS1_9BACT</name>
<dbReference type="Proteomes" id="UP000219452">
    <property type="component" value="Unassembled WGS sequence"/>
</dbReference>
<sequence length="244" mass="27217">MPSLLSGLLPRVLLLVAIVGGLVWLVVDYLGRGTTITELTATLFDTRDSLRVERRHRRQLQVDSTILENQFLKADNERLSLRTQMAEAQTSVEQMQAGLQKANDRSDRAVDQMSALEKKHAADIGVLATKVALGLPTTERDTAVNAIIAKQSRKIKRYEDTVIADLNRANAYLKVDNDRLKGEVSDLETELNGAVRSSLQAEDSWLKESQTHRFGDLRGKARRKNAMEKADAVRLIREGKSVTP</sequence>
<evidence type="ECO:0000313" key="3">
    <source>
        <dbReference type="EMBL" id="SOD81028.1"/>
    </source>
</evidence>
<evidence type="ECO:0000256" key="2">
    <source>
        <dbReference type="SAM" id="Phobius"/>
    </source>
</evidence>
<organism evidence="3 4">
    <name type="scientific">Spirosoma fluviale</name>
    <dbReference type="NCBI Taxonomy" id="1597977"/>
    <lineage>
        <taxon>Bacteria</taxon>
        <taxon>Pseudomonadati</taxon>
        <taxon>Bacteroidota</taxon>
        <taxon>Cytophagia</taxon>
        <taxon>Cytophagales</taxon>
        <taxon>Cytophagaceae</taxon>
        <taxon>Spirosoma</taxon>
    </lineage>
</organism>
<protein>
    <recommendedName>
        <fullName evidence="5">Chromosome partition protein Smc</fullName>
    </recommendedName>
</protein>
<keyword evidence="2" id="KW-0812">Transmembrane</keyword>
<feature type="coiled-coil region" evidence="1">
    <location>
        <begin position="85"/>
        <end position="119"/>
    </location>
</feature>
<accession>A0A286FCS1</accession>
<feature type="transmembrane region" description="Helical" evidence="2">
    <location>
        <begin position="12"/>
        <end position="30"/>
    </location>
</feature>
<proteinExistence type="predicted"/>
<evidence type="ECO:0008006" key="5">
    <source>
        <dbReference type="Google" id="ProtNLM"/>
    </source>
</evidence>
<dbReference type="RefSeq" id="WP_097125267.1">
    <property type="nucleotide sequence ID" value="NZ_OCNH01000001.1"/>
</dbReference>
<keyword evidence="1" id="KW-0175">Coiled coil</keyword>
<evidence type="ECO:0000256" key="1">
    <source>
        <dbReference type="SAM" id="Coils"/>
    </source>
</evidence>
<dbReference type="EMBL" id="OCNH01000001">
    <property type="protein sequence ID" value="SOD81028.1"/>
    <property type="molecule type" value="Genomic_DNA"/>
</dbReference>
<keyword evidence="2" id="KW-0472">Membrane</keyword>